<evidence type="ECO:0000313" key="4">
    <source>
        <dbReference type="Proteomes" id="UP000273898"/>
    </source>
</evidence>
<protein>
    <submittedName>
        <fullName evidence="2">Glycosyl transferase family 2</fullName>
    </submittedName>
    <submittedName>
        <fullName evidence="3">Glycosyltransferase</fullName>
    </submittedName>
</protein>
<dbReference type="InterPro" id="IPR029044">
    <property type="entry name" value="Nucleotide-diphossugar_trans"/>
</dbReference>
<evidence type="ECO:0000313" key="5">
    <source>
        <dbReference type="Proteomes" id="UP000297429"/>
    </source>
</evidence>
<proteinExistence type="predicted"/>
<dbReference type="RefSeq" id="WP_121282272.1">
    <property type="nucleotide sequence ID" value="NZ_RCCK01000010.1"/>
</dbReference>
<dbReference type="Pfam" id="PF00535">
    <property type="entry name" value="Glycos_transf_2"/>
    <property type="match status" value="1"/>
</dbReference>
<feature type="domain" description="Glycosyltransferase 2-like" evidence="1">
    <location>
        <begin position="7"/>
        <end position="126"/>
    </location>
</feature>
<dbReference type="Proteomes" id="UP000297429">
    <property type="component" value="Unassembled WGS sequence"/>
</dbReference>
<dbReference type="EMBL" id="SOPX01000002">
    <property type="protein sequence ID" value="TFB31020.1"/>
    <property type="molecule type" value="Genomic_DNA"/>
</dbReference>
<dbReference type="InterPro" id="IPR050834">
    <property type="entry name" value="Glycosyltransf_2"/>
</dbReference>
<dbReference type="Proteomes" id="UP000273898">
    <property type="component" value="Unassembled WGS sequence"/>
</dbReference>
<dbReference type="InterPro" id="IPR001173">
    <property type="entry name" value="Glyco_trans_2-like"/>
</dbReference>
<keyword evidence="5" id="KW-1185">Reference proteome</keyword>
<dbReference type="AlphaFoldDB" id="A0A497YB48"/>
<evidence type="ECO:0000313" key="2">
    <source>
        <dbReference type="EMBL" id="RLJ79696.1"/>
    </source>
</evidence>
<reference evidence="2 4" key="1">
    <citation type="submission" date="2018-10" db="EMBL/GenBank/DDBJ databases">
        <title>Genomic Encyclopedia of Archaeal and Bacterial Type Strains, Phase II (KMG-II): from individual species to whole genera.</title>
        <authorList>
            <person name="Goeker M."/>
        </authorList>
    </citation>
    <scope>NUCLEOTIDE SEQUENCE [LARGE SCALE GENOMIC DNA]</scope>
    <source>
        <strain evidence="2 4">DSM 19624</strain>
    </source>
</reference>
<name>A0A497YB48_9SPHI</name>
<dbReference type="GO" id="GO:0016740">
    <property type="term" value="F:transferase activity"/>
    <property type="evidence" value="ECO:0007669"/>
    <property type="project" value="UniProtKB-KW"/>
</dbReference>
<accession>A0A497YB48</accession>
<comment type="caution">
    <text evidence="2">The sequence shown here is derived from an EMBL/GenBank/DDBJ whole genome shotgun (WGS) entry which is preliminary data.</text>
</comment>
<dbReference type="Gene3D" id="3.90.550.10">
    <property type="entry name" value="Spore Coat Polysaccharide Biosynthesis Protein SpsA, Chain A"/>
    <property type="match status" value="1"/>
</dbReference>
<gene>
    <name evidence="2" type="ORF">BCL90_0406</name>
    <name evidence="3" type="ORF">E3V97_10380</name>
</gene>
<dbReference type="PANTHER" id="PTHR43685:SF11">
    <property type="entry name" value="GLYCOSYLTRANSFERASE TAGX-RELATED"/>
    <property type="match status" value="1"/>
</dbReference>
<dbReference type="OrthoDB" id="597270at2"/>
<organism evidence="2 4">
    <name type="scientific">Pedobacter alluvionis</name>
    <dbReference type="NCBI Taxonomy" id="475253"/>
    <lineage>
        <taxon>Bacteria</taxon>
        <taxon>Pseudomonadati</taxon>
        <taxon>Bacteroidota</taxon>
        <taxon>Sphingobacteriia</taxon>
        <taxon>Sphingobacteriales</taxon>
        <taxon>Sphingobacteriaceae</taxon>
        <taxon>Pedobacter</taxon>
    </lineage>
</organism>
<evidence type="ECO:0000259" key="1">
    <source>
        <dbReference type="Pfam" id="PF00535"/>
    </source>
</evidence>
<evidence type="ECO:0000313" key="3">
    <source>
        <dbReference type="EMBL" id="TFB31020.1"/>
    </source>
</evidence>
<dbReference type="SUPFAM" id="SSF53448">
    <property type="entry name" value="Nucleotide-diphospho-sugar transferases"/>
    <property type="match status" value="1"/>
</dbReference>
<reference evidence="3 5" key="2">
    <citation type="submission" date="2019-03" db="EMBL/GenBank/DDBJ databases">
        <authorList>
            <person name="He R.-H."/>
        </authorList>
    </citation>
    <scope>NUCLEOTIDE SEQUENCE [LARGE SCALE GENOMIC DNA]</scope>
    <source>
        <strain evidence="3 5">DSM 19624</strain>
    </source>
</reference>
<dbReference type="PANTHER" id="PTHR43685">
    <property type="entry name" value="GLYCOSYLTRANSFERASE"/>
    <property type="match status" value="1"/>
</dbReference>
<keyword evidence="2" id="KW-0808">Transferase</keyword>
<dbReference type="EMBL" id="RCCK01000010">
    <property type="protein sequence ID" value="RLJ79696.1"/>
    <property type="molecule type" value="Genomic_DNA"/>
</dbReference>
<sequence length="330" mass="37312">MKKPLVSIIIPAYNAAKHIAETIQSAVSQSWANKEVIVIDDGSTDETLDIIKSFDNQVIKVFQQANKGAAATRNKGILEANGDFVQFLDADDILSTDKIEKQVLAIANHTNTLAVCSTVHFDEHQAHALFTPSLYEEEFLKTSDEPVKFLIKLWGGFDGKGSMIQPNAWLIPMPLIRKSGLWNEELSLDDDGEFFARIILNSTKIVKVSDVFNYYRKYKKEGNLSSQKTYKDLSSLLASILSKKKELLSKEDSLAARFAIYRLLYDVAVRSYPQFKDISKKAIHELPLITPLTYKLDFGRKVLSKLASVLGWKSIRLIQYSYQNLANRIR</sequence>